<keyword evidence="1" id="KW-0812">Transmembrane</keyword>
<reference evidence="2 3" key="1">
    <citation type="journal article" date="2012" name="J. Bacteriol.">
        <title>Genome sequence of an alkane-degrading bacterium, Alcanivorax pacificus type strain W11-5, isolated from deep sea sediment.</title>
        <authorList>
            <person name="Lai Q."/>
            <person name="Shao Z."/>
        </authorList>
    </citation>
    <scope>NUCLEOTIDE SEQUENCE [LARGE SCALE GENOMIC DNA]</scope>
    <source>
        <strain evidence="2 3">W11-5</strain>
    </source>
</reference>
<keyword evidence="1" id="KW-0472">Membrane</keyword>
<dbReference type="AlphaFoldDB" id="A0A0B4XPU4"/>
<protein>
    <submittedName>
        <fullName evidence="2">Uncharacterized protein</fullName>
    </submittedName>
</protein>
<dbReference type="STRING" id="391936.S7S_09350"/>
<evidence type="ECO:0000313" key="3">
    <source>
        <dbReference type="Proteomes" id="UP000006764"/>
    </source>
</evidence>
<evidence type="ECO:0000313" key="2">
    <source>
        <dbReference type="EMBL" id="AJD48282.1"/>
    </source>
</evidence>
<name>A0A0B4XPU4_9GAMM</name>
<gene>
    <name evidence="2" type="ORF">S7S_09350</name>
</gene>
<dbReference type="RefSeq" id="WP_008737803.1">
    <property type="nucleotide sequence ID" value="NZ_CP004387.1"/>
</dbReference>
<keyword evidence="3" id="KW-1185">Reference proteome</keyword>
<proteinExistence type="predicted"/>
<keyword evidence="1" id="KW-1133">Transmembrane helix</keyword>
<evidence type="ECO:0000256" key="1">
    <source>
        <dbReference type="SAM" id="Phobius"/>
    </source>
</evidence>
<dbReference type="Proteomes" id="UP000006764">
    <property type="component" value="Chromosome"/>
</dbReference>
<feature type="transmembrane region" description="Helical" evidence="1">
    <location>
        <begin position="9"/>
        <end position="27"/>
    </location>
</feature>
<dbReference type="KEGG" id="apac:S7S_09350"/>
<dbReference type="HOGENOM" id="CLU_2314184_0_0_6"/>
<organism evidence="2 3">
    <name type="scientific">Isoalcanivorax pacificus W11-5</name>
    <dbReference type="NCBI Taxonomy" id="391936"/>
    <lineage>
        <taxon>Bacteria</taxon>
        <taxon>Pseudomonadati</taxon>
        <taxon>Pseudomonadota</taxon>
        <taxon>Gammaproteobacteria</taxon>
        <taxon>Oceanospirillales</taxon>
        <taxon>Alcanivoracaceae</taxon>
        <taxon>Isoalcanivorax</taxon>
    </lineage>
</organism>
<dbReference type="EMBL" id="CP004387">
    <property type="protein sequence ID" value="AJD48282.1"/>
    <property type="molecule type" value="Genomic_DNA"/>
</dbReference>
<sequence length="99" mass="10317">MAILTDRQALGVAVGGTVLVVGGIWYARRKMAAVADAVQAGVGAVAEAVNPADSGNLVNRVHEWWWQNTVGRVTGQKEGGIGIWLADVLNPAPNDEGVL</sequence>
<accession>A0A0B4XPU4</accession>